<feature type="repeat" description="WD" evidence="3">
    <location>
        <begin position="552"/>
        <end position="591"/>
    </location>
</feature>
<dbReference type="AlphaFoldDB" id="A0A9P6FQ43"/>
<sequence>MDPPVSPTPSLPDEGYDEQRIEIPKWVQQWSDEQRAVHLLSFLDASTLVNVALVSKAWNKFASDNSVWKGIYFRNGWNVNQEMVDWYLSGSELEDRVMHERLGSPSRVHFESGESSVSRGKRKMIECDAREVEGSGHDGDDYDMLQTHIDRDEDDDSLYFHRHARQLNYSADAALPSYSHPEDVIMAQSPDDEQDKEDGTGGSAIARFLSSPSSSQLSDETGNSALAKFLSSSPGSQQTVPLTPVLPSIFESGMSPSRHRGSFSSPRTPPGSQRHGRFSLSNAPFITSLHRPRLPTYSLSSNLMTPPSMLKRMAQRNSPPSPLRLPNVQATGSSSSWASRSPRLFGHQRSSSLDQSRSGSQPSSPTSPTYPCGPNHSQGLPHSPLTTKSLWSVIRHGVMGVSGSGAWPSLNSNRQSDTQDPDGSSAHHTHHFSPSLPAWLMHLPSPLTTASSRHHRTSASSAPTSPASANFSSMLPNNSDMATDSTMLKLPRRIQFSGPNTPLPSQALTPEILGVHRDPATNRAAINWKHLCKQRKRLEKNWNKGIHQAKDLPGHTEGIYCIQFDEHKIVSGSRDNTIKIWDLTTGRCLRTYTGHSASVLCLQYDEERIVSGSSDTTIIVWDLDTGAILQRLRGHADSVLSLRFEKDTVVSCSKDRTVKIWKISTGEMLRTLSGHRAAVNAVQFSPENSVSPFAGSPRIVVSASGDRSIKIWSFETGECLRTLEGHARGIACIQFESNIIVSGSSDRSIKIWDLARGECIKTLVGHEDLVRTLQFSGGRIISGGYDETLKIWDQESGRLLADLEGGHHHRVFKLQFNESKIVSCSQDQK</sequence>
<dbReference type="SUPFAM" id="SSF81383">
    <property type="entry name" value="F-box domain"/>
    <property type="match status" value="1"/>
</dbReference>
<comment type="caution">
    <text evidence="6">The sequence shown here is derived from an EMBL/GenBank/DDBJ whole genome shotgun (WGS) entry which is preliminary data.</text>
</comment>
<dbReference type="PROSITE" id="PS00678">
    <property type="entry name" value="WD_REPEATS_1"/>
    <property type="match status" value="3"/>
</dbReference>
<dbReference type="InterPro" id="IPR036047">
    <property type="entry name" value="F-box-like_dom_sf"/>
</dbReference>
<dbReference type="InterPro" id="IPR001810">
    <property type="entry name" value="F-box_dom"/>
</dbReference>
<dbReference type="EMBL" id="JAABOA010002708">
    <property type="protein sequence ID" value="KAF9579508.1"/>
    <property type="molecule type" value="Genomic_DNA"/>
</dbReference>
<feature type="region of interest" description="Disordered" evidence="4">
    <location>
        <begin position="405"/>
        <end position="431"/>
    </location>
</feature>
<accession>A0A9P6FQ43</accession>
<dbReference type="InterPro" id="IPR015943">
    <property type="entry name" value="WD40/YVTN_repeat-like_dom_sf"/>
</dbReference>
<dbReference type="CDD" id="cd00200">
    <property type="entry name" value="WD40"/>
    <property type="match status" value="1"/>
</dbReference>
<feature type="region of interest" description="Disordered" evidence="4">
    <location>
        <begin position="448"/>
        <end position="483"/>
    </location>
</feature>
<feature type="compositionally biased region" description="Low complexity" evidence="4">
    <location>
        <begin position="458"/>
        <end position="469"/>
    </location>
</feature>
<dbReference type="InterPro" id="IPR036322">
    <property type="entry name" value="WD40_repeat_dom_sf"/>
</dbReference>
<dbReference type="SMART" id="SM00320">
    <property type="entry name" value="WD40"/>
    <property type="match status" value="7"/>
</dbReference>
<feature type="compositionally biased region" description="Polar residues" evidence="4">
    <location>
        <begin position="409"/>
        <end position="422"/>
    </location>
</feature>
<feature type="repeat" description="WD" evidence="3">
    <location>
        <begin position="763"/>
        <end position="802"/>
    </location>
</feature>
<feature type="region of interest" description="Disordered" evidence="4">
    <location>
        <begin position="190"/>
        <end position="220"/>
    </location>
</feature>
<dbReference type="Pfam" id="PF12937">
    <property type="entry name" value="F-box-like"/>
    <property type="match status" value="1"/>
</dbReference>
<dbReference type="PANTHER" id="PTHR19848:SF8">
    <property type="entry name" value="F-BOX AND WD REPEAT DOMAIN CONTAINING 7"/>
    <property type="match status" value="1"/>
</dbReference>
<dbReference type="PANTHER" id="PTHR19848">
    <property type="entry name" value="WD40 REPEAT PROTEIN"/>
    <property type="match status" value="1"/>
</dbReference>
<organism evidence="6 7">
    <name type="scientific">Lunasporangiospora selenospora</name>
    <dbReference type="NCBI Taxonomy" id="979761"/>
    <lineage>
        <taxon>Eukaryota</taxon>
        <taxon>Fungi</taxon>
        <taxon>Fungi incertae sedis</taxon>
        <taxon>Mucoromycota</taxon>
        <taxon>Mortierellomycotina</taxon>
        <taxon>Mortierellomycetes</taxon>
        <taxon>Mortierellales</taxon>
        <taxon>Mortierellaceae</taxon>
        <taxon>Lunasporangiospora</taxon>
    </lineage>
</organism>
<evidence type="ECO:0000256" key="4">
    <source>
        <dbReference type="SAM" id="MobiDB-lite"/>
    </source>
</evidence>
<keyword evidence="1 3" id="KW-0853">WD repeat</keyword>
<evidence type="ECO:0000313" key="7">
    <source>
        <dbReference type="Proteomes" id="UP000780801"/>
    </source>
</evidence>
<gene>
    <name evidence="6" type="ORF">BGW38_004205</name>
</gene>
<evidence type="ECO:0000256" key="3">
    <source>
        <dbReference type="PROSITE-ProRule" id="PRU00221"/>
    </source>
</evidence>
<dbReference type="InterPro" id="IPR019775">
    <property type="entry name" value="WD40_repeat_CS"/>
</dbReference>
<evidence type="ECO:0000259" key="5">
    <source>
        <dbReference type="Pfam" id="PF12937"/>
    </source>
</evidence>
<evidence type="ECO:0000313" key="6">
    <source>
        <dbReference type="EMBL" id="KAF9579508.1"/>
    </source>
</evidence>
<dbReference type="OrthoDB" id="19711at2759"/>
<dbReference type="Pfam" id="PF00400">
    <property type="entry name" value="WD40"/>
    <property type="match status" value="6"/>
</dbReference>
<name>A0A9P6FQ43_9FUNG</name>
<protein>
    <recommendedName>
        <fullName evidence="5">F-box domain-containing protein</fullName>
    </recommendedName>
</protein>
<dbReference type="SUPFAM" id="SSF50978">
    <property type="entry name" value="WD40 repeat-like"/>
    <property type="match status" value="1"/>
</dbReference>
<evidence type="ECO:0000256" key="1">
    <source>
        <dbReference type="ARBA" id="ARBA00022574"/>
    </source>
</evidence>
<feature type="non-terminal residue" evidence="6">
    <location>
        <position position="1"/>
    </location>
</feature>
<dbReference type="PROSITE" id="PS50294">
    <property type="entry name" value="WD_REPEATS_REGION"/>
    <property type="match status" value="6"/>
</dbReference>
<feature type="compositionally biased region" description="Polar residues" evidence="4">
    <location>
        <begin position="470"/>
        <end position="483"/>
    </location>
</feature>
<feature type="region of interest" description="Disordered" evidence="4">
    <location>
        <begin position="247"/>
        <end position="284"/>
    </location>
</feature>
<keyword evidence="7" id="KW-1185">Reference proteome</keyword>
<keyword evidence="2" id="KW-0677">Repeat</keyword>
<dbReference type="InterPro" id="IPR020472">
    <property type="entry name" value="WD40_PAC1"/>
</dbReference>
<dbReference type="PROSITE" id="PS50082">
    <property type="entry name" value="WD_REPEATS_2"/>
    <property type="match status" value="6"/>
</dbReference>
<feature type="repeat" description="WD" evidence="3">
    <location>
        <begin position="632"/>
        <end position="671"/>
    </location>
</feature>
<dbReference type="Gene3D" id="2.130.10.10">
    <property type="entry name" value="YVTN repeat-like/Quinoprotein amine dehydrogenase"/>
    <property type="match status" value="2"/>
</dbReference>
<feature type="domain" description="F-box" evidence="5">
    <location>
        <begin position="37"/>
        <end position="74"/>
    </location>
</feature>
<feature type="compositionally biased region" description="Low complexity" evidence="4">
    <location>
        <begin position="348"/>
        <end position="367"/>
    </location>
</feature>
<dbReference type="Proteomes" id="UP000780801">
    <property type="component" value="Unassembled WGS sequence"/>
</dbReference>
<feature type="region of interest" description="Disordered" evidence="4">
    <location>
        <begin position="311"/>
        <end position="384"/>
    </location>
</feature>
<feature type="repeat" description="WD" evidence="3">
    <location>
        <begin position="672"/>
        <end position="722"/>
    </location>
</feature>
<feature type="repeat" description="WD" evidence="3">
    <location>
        <begin position="592"/>
        <end position="631"/>
    </location>
</feature>
<dbReference type="Gene3D" id="1.20.1280.50">
    <property type="match status" value="1"/>
</dbReference>
<feature type="repeat" description="WD" evidence="3">
    <location>
        <begin position="723"/>
        <end position="762"/>
    </location>
</feature>
<proteinExistence type="predicted"/>
<dbReference type="PRINTS" id="PR00320">
    <property type="entry name" value="GPROTEINBRPT"/>
</dbReference>
<evidence type="ECO:0000256" key="2">
    <source>
        <dbReference type="ARBA" id="ARBA00022737"/>
    </source>
</evidence>
<feature type="compositionally biased region" description="Low complexity" evidence="4">
    <location>
        <begin position="209"/>
        <end position="218"/>
    </location>
</feature>
<dbReference type="InterPro" id="IPR001680">
    <property type="entry name" value="WD40_rpt"/>
</dbReference>
<feature type="compositionally biased region" description="Polar residues" evidence="4">
    <location>
        <begin position="375"/>
        <end position="384"/>
    </location>
</feature>
<reference evidence="6" key="1">
    <citation type="journal article" date="2020" name="Fungal Divers.">
        <title>Resolving the Mortierellaceae phylogeny through synthesis of multi-gene phylogenetics and phylogenomics.</title>
        <authorList>
            <person name="Vandepol N."/>
            <person name="Liber J."/>
            <person name="Desiro A."/>
            <person name="Na H."/>
            <person name="Kennedy M."/>
            <person name="Barry K."/>
            <person name="Grigoriev I.V."/>
            <person name="Miller A.N."/>
            <person name="O'Donnell K."/>
            <person name="Stajich J.E."/>
            <person name="Bonito G."/>
        </authorList>
    </citation>
    <scope>NUCLEOTIDE SEQUENCE</scope>
    <source>
        <strain evidence="6">KOD1015</strain>
    </source>
</reference>